<keyword evidence="1 2" id="KW-0694">RNA-binding</keyword>
<evidence type="ECO:0000256" key="2">
    <source>
        <dbReference type="PROSITE-ProRule" id="PRU00176"/>
    </source>
</evidence>
<evidence type="ECO:0000313" key="5">
    <source>
        <dbReference type="EMBL" id="AEK69206.1"/>
    </source>
</evidence>
<protein>
    <submittedName>
        <fullName evidence="5">Boule-like protein 2</fullName>
    </submittedName>
</protein>
<dbReference type="EMBL" id="JF911416">
    <property type="protein sequence ID" value="AEK69206.1"/>
    <property type="molecule type" value="Genomic_DNA"/>
</dbReference>
<dbReference type="AlphaFoldDB" id="G1CSL8"/>
<evidence type="ECO:0000259" key="4">
    <source>
        <dbReference type="PROSITE" id="PS50102"/>
    </source>
</evidence>
<evidence type="ECO:0000256" key="3">
    <source>
        <dbReference type="SAM" id="MobiDB-lite"/>
    </source>
</evidence>
<dbReference type="GO" id="GO:0005737">
    <property type="term" value="C:cytoplasm"/>
    <property type="evidence" value="ECO:0007669"/>
    <property type="project" value="TreeGrafter"/>
</dbReference>
<feature type="domain" description="RRM" evidence="4">
    <location>
        <begin position="43"/>
        <end position="125"/>
    </location>
</feature>
<dbReference type="SMART" id="SM00360">
    <property type="entry name" value="RRM"/>
    <property type="match status" value="1"/>
</dbReference>
<dbReference type="InterPro" id="IPR012677">
    <property type="entry name" value="Nucleotide-bd_a/b_plait_sf"/>
</dbReference>
<dbReference type="Gene3D" id="3.30.70.330">
    <property type="match status" value="1"/>
</dbReference>
<feature type="compositionally biased region" description="Low complexity" evidence="3">
    <location>
        <begin position="352"/>
        <end position="364"/>
    </location>
</feature>
<dbReference type="PANTHER" id="PTHR11176:SF57">
    <property type="entry name" value="PROTEIN BOULE"/>
    <property type="match status" value="1"/>
</dbReference>
<evidence type="ECO:0000256" key="1">
    <source>
        <dbReference type="ARBA" id="ARBA00022884"/>
    </source>
</evidence>
<accession>G1CSL8</accession>
<dbReference type="GO" id="GO:0070935">
    <property type="term" value="P:3'-UTR-mediated mRNA stabilization"/>
    <property type="evidence" value="ECO:0007669"/>
    <property type="project" value="TreeGrafter"/>
</dbReference>
<feature type="compositionally biased region" description="Polar residues" evidence="3">
    <location>
        <begin position="1"/>
        <end position="10"/>
    </location>
</feature>
<gene>
    <name evidence="5" type="primary">macbol2</name>
</gene>
<dbReference type="InterPro" id="IPR000504">
    <property type="entry name" value="RRM_dom"/>
</dbReference>
<dbReference type="SUPFAM" id="SSF54928">
    <property type="entry name" value="RNA-binding domain, RBD"/>
    <property type="match status" value="1"/>
</dbReference>
<feature type="compositionally biased region" description="Low complexity" evidence="3">
    <location>
        <begin position="16"/>
        <end position="35"/>
    </location>
</feature>
<dbReference type="PANTHER" id="PTHR11176">
    <property type="entry name" value="BOULE-RELATED"/>
    <property type="match status" value="1"/>
</dbReference>
<dbReference type="GO" id="GO:0003730">
    <property type="term" value="F:mRNA 3'-UTR binding"/>
    <property type="evidence" value="ECO:0007669"/>
    <property type="project" value="TreeGrafter"/>
</dbReference>
<dbReference type="InterPro" id="IPR035979">
    <property type="entry name" value="RBD_domain_sf"/>
</dbReference>
<organism evidence="5">
    <name type="scientific">Macrostomum lignano</name>
    <dbReference type="NCBI Taxonomy" id="282301"/>
    <lineage>
        <taxon>Eukaryota</taxon>
        <taxon>Metazoa</taxon>
        <taxon>Spiralia</taxon>
        <taxon>Lophotrochozoa</taxon>
        <taxon>Platyhelminthes</taxon>
        <taxon>Rhabditophora</taxon>
        <taxon>Macrostomorpha</taxon>
        <taxon>Macrostomida</taxon>
        <taxon>Macrostomidae</taxon>
        <taxon>Macrostomum</taxon>
    </lineage>
</organism>
<feature type="region of interest" description="Disordered" evidence="3">
    <location>
        <begin position="1"/>
        <end position="35"/>
    </location>
</feature>
<dbReference type="PROSITE" id="PS50102">
    <property type="entry name" value="RRM"/>
    <property type="match status" value="1"/>
</dbReference>
<reference evidence="5" key="1">
    <citation type="journal article" date="2011" name="Dev. Biol.">
        <title>Boule-like genes regulate male and female gametogenesis in the flatworm Macrostomum lignano.</title>
        <authorList>
            <person name="Kuales G."/>
            <person name="De Mulder K."/>
            <person name="Glashauser J."/>
            <person name="Salvenmoser W."/>
            <person name="Takashima S."/>
            <person name="Hartenstein V."/>
            <person name="Berezikov E."/>
            <person name="Salzburger W."/>
            <person name="Ladurner P."/>
        </authorList>
    </citation>
    <scope>NUCLEOTIDE SEQUENCE</scope>
</reference>
<dbReference type="Pfam" id="PF00076">
    <property type="entry name" value="RRM_1"/>
    <property type="match status" value="1"/>
</dbReference>
<name>G1CSL8_9PLAT</name>
<feature type="region of interest" description="Disordered" evidence="3">
    <location>
        <begin position="322"/>
        <end position="377"/>
    </location>
</feature>
<proteinExistence type="predicted"/>
<sequence length="503" mass="51325">MATDVATSMILSPVRSQPASPKPQQQQPSQPQQTPQLETVIENRIFVGGIPSHANVSELRAFLAEKFNKAEIKDIKIISDKTGVSKGYGFVTFETREMAQAILNSSEYDNIIFKDRKLNISKAVKKLSTKMEHGNNSGSSAGGAIDGSATATAFLPDSATAAPVQYLLYRRPDSGLPQLLTALPFGYCTPIYLGGAPQLPLFSTAAPGVGAAQIIAAPTATAAASTSTSNVCPTVACSASALQWPTAAAPLDAVSASAAAQLLASSLPTCLKTTANSSAGGSGPTAAAAPAVIGQNGELLYYSLPALAAAAAAAAAAATASSTSNNSTTQAHSNGGSSAGHGEYGAISDPRSGSSGSSSSSSSSLLPDNGNDSPISSIDNGICSGLGIYGIIGSPMQQQQQQQQHSYKSVGSFDFLGGNFSSPPTPSCCYSSSSRAGNVNSGNSGSSSSASSVLFNQLQPQGQQTSKSQQQQQLLDCSELLFGSIGPFGEPSRHDFKLLDHRL</sequence>
<dbReference type="GO" id="GO:0045948">
    <property type="term" value="P:positive regulation of translational initiation"/>
    <property type="evidence" value="ECO:0007669"/>
    <property type="project" value="TreeGrafter"/>
</dbReference>
<feature type="compositionally biased region" description="Low complexity" evidence="3">
    <location>
        <begin position="322"/>
        <end position="336"/>
    </location>
</feature>
<dbReference type="GO" id="GO:0008494">
    <property type="term" value="F:translation activator activity"/>
    <property type="evidence" value="ECO:0007669"/>
    <property type="project" value="TreeGrafter"/>
</dbReference>